<dbReference type="InterPro" id="IPR047021">
    <property type="entry name" value="REXO1/3/4-like"/>
</dbReference>
<evidence type="ECO:0000256" key="2">
    <source>
        <dbReference type="ARBA" id="ARBA00022801"/>
    </source>
</evidence>
<keyword evidence="1" id="KW-0540">Nuclease</keyword>
<dbReference type="SUPFAM" id="SSF53098">
    <property type="entry name" value="Ribonuclease H-like"/>
    <property type="match status" value="1"/>
</dbReference>
<dbReference type="InterPro" id="IPR011009">
    <property type="entry name" value="Kinase-like_dom_sf"/>
</dbReference>
<dbReference type="InterPro" id="IPR036397">
    <property type="entry name" value="RNaseH_sf"/>
</dbReference>
<dbReference type="Proteomes" id="UP000737018">
    <property type="component" value="Unassembled WGS sequence"/>
</dbReference>
<dbReference type="GO" id="GO:0003676">
    <property type="term" value="F:nucleic acid binding"/>
    <property type="evidence" value="ECO:0007669"/>
    <property type="project" value="InterPro"/>
</dbReference>
<dbReference type="EMBL" id="JRKL02006368">
    <property type="protein sequence ID" value="KAF3949028.1"/>
    <property type="molecule type" value="Genomic_DNA"/>
</dbReference>
<dbReference type="GO" id="GO:0004672">
    <property type="term" value="F:protein kinase activity"/>
    <property type="evidence" value="ECO:0007669"/>
    <property type="project" value="InterPro"/>
</dbReference>
<keyword evidence="2" id="KW-0378">Hydrolase</keyword>
<gene>
    <name evidence="4" type="ORF">CMV_025043</name>
</gene>
<organism evidence="4 5">
    <name type="scientific">Castanea mollissima</name>
    <name type="common">Chinese chestnut</name>
    <dbReference type="NCBI Taxonomy" id="60419"/>
    <lineage>
        <taxon>Eukaryota</taxon>
        <taxon>Viridiplantae</taxon>
        <taxon>Streptophyta</taxon>
        <taxon>Embryophyta</taxon>
        <taxon>Tracheophyta</taxon>
        <taxon>Spermatophyta</taxon>
        <taxon>Magnoliopsida</taxon>
        <taxon>eudicotyledons</taxon>
        <taxon>Gunneridae</taxon>
        <taxon>Pentapetalae</taxon>
        <taxon>rosids</taxon>
        <taxon>fabids</taxon>
        <taxon>Fagales</taxon>
        <taxon>Fagaceae</taxon>
        <taxon>Castanea</taxon>
    </lineage>
</organism>
<keyword evidence="5" id="KW-1185">Reference proteome</keyword>
<dbReference type="GO" id="GO:0005634">
    <property type="term" value="C:nucleus"/>
    <property type="evidence" value="ECO:0007669"/>
    <property type="project" value="TreeGrafter"/>
</dbReference>
<dbReference type="Pfam" id="PF00929">
    <property type="entry name" value="RNase_T"/>
    <property type="match status" value="1"/>
</dbReference>
<evidence type="ECO:0000256" key="1">
    <source>
        <dbReference type="ARBA" id="ARBA00022722"/>
    </source>
</evidence>
<dbReference type="AlphaFoldDB" id="A0A8J4QQH9"/>
<reference evidence="4" key="1">
    <citation type="submission" date="2020-03" db="EMBL/GenBank/DDBJ databases">
        <title>Castanea mollissima Vanexum genome sequencing.</title>
        <authorList>
            <person name="Staton M."/>
        </authorList>
    </citation>
    <scope>NUCLEOTIDE SEQUENCE</scope>
    <source>
        <tissue evidence="4">Leaf</tissue>
    </source>
</reference>
<dbReference type="PANTHER" id="PTHR12801">
    <property type="entry name" value="RNA EXONUCLEASE REXO1 / RECO3 FAMILY MEMBER-RELATED"/>
    <property type="match status" value="1"/>
</dbReference>
<feature type="domain" description="Protein kinase" evidence="3">
    <location>
        <begin position="1"/>
        <end position="139"/>
    </location>
</feature>
<proteinExistence type="predicted"/>
<dbReference type="Gene3D" id="3.30.420.10">
    <property type="entry name" value="Ribonuclease H-like superfamily/Ribonuclease H"/>
    <property type="match status" value="1"/>
</dbReference>
<dbReference type="SUPFAM" id="SSF56112">
    <property type="entry name" value="Protein kinase-like (PK-like)"/>
    <property type="match status" value="1"/>
</dbReference>
<dbReference type="GO" id="GO:0004527">
    <property type="term" value="F:exonuclease activity"/>
    <property type="evidence" value="ECO:0007669"/>
    <property type="project" value="InterPro"/>
</dbReference>
<dbReference type="OrthoDB" id="1193984at2759"/>
<sequence>MISPFNSRSITWTCLFLPTVYTRFDKLVKPSNTITDYNTRFSGITCELLNGVTTSLKEIQEDFLKLVYKETILVGHSLENDLLALKISHGPIILLDSNFNAKLSDFGLAVSNGAQNRNNIKLSGTLGYVAPEYLLDGWY</sequence>
<evidence type="ECO:0000313" key="5">
    <source>
        <dbReference type="Proteomes" id="UP000737018"/>
    </source>
</evidence>
<accession>A0A8J4QQH9</accession>
<name>A0A8J4QQH9_9ROSI</name>
<dbReference type="InterPro" id="IPR000719">
    <property type="entry name" value="Prot_kinase_dom"/>
</dbReference>
<protein>
    <recommendedName>
        <fullName evidence="3">Protein kinase domain-containing protein</fullName>
    </recommendedName>
</protein>
<dbReference type="GO" id="GO:0005524">
    <property type="term" value="F:ATP binding"/>
    <property type="evidence" value="ECO:0007669"/>
    <property type="project" value="InterPro"/>
</dbReference>
<dbReference type="PANTHER" id="PTHR12801:SF157">
    <property type="entry name" value="SMALL RNA DEGRADING NUCLEASE 5"/>
    <property type="match status" value="1"/>
</dbReference>
<evidence type="ECO:0000259" key="3">
    <source>
        <dbReference type="PROSITE" id="PS50011"/>
    </source>
</evidence>
<dbReference type="PROSITE" id="PS50011">
    <property type="entry name" value="PROTEIN_KINASE_DOM"/>
    <property type="match status" value="1"/>
</dbReference>
<comment type="caution">
    <text evidence="4">The sequence shown here is derived from an EMBL/GenBank/DDBJ whole genome shotgun (WGS) entry which is preliminary data.</text>
</comment>
<dbReference type="InterPro" id="IPR012337">
    <property type="entry name" value="RNaseH-like_sf"/>
</dbReference>
<evidence type="ECO:0000313" key="4">
    <source>
        <dbReference type="EMBL" id="KAF3949028.1"/>
    </source>
</evidence>
<dbReference type="InterPro" id="IPR013520">
    <property type="entry name" value="Ribonucl_H"/>
</dbReference>